<accession>A0A5B8VAK6</accession>
<sequence length="121" mass="13423">MQHKKTLVLGASENPGRYSYLAINRLRAKEHPVVAIGRKAGKVADINIIAEHPPVNDVDTVTLYLNPNNQKEYYDYILSLHPKRIIFNPGAENDELAAIATQQGIQPIEACTLVLLSTGQY</sequence>
<dbReference type="OrthoDB" id="708726at2"/>
<dbReference type="Gene3D" id="3.40.50.720">
    <property type="entry name" value="NAD(P)-binding Rossmann-like Domain"/>
    <property type="match status" value="1"/>
</dbReference>
<protein>
    <submittedName>
        <fullName evidence="2">CoA-binding protein</fullName>
    </submittedName>
</protein>
<gene>
    <name evidence="2" type="ORF">FRZ67_14905</name>
</gene>
<evidence type="ECO:0000259" key="1">
    <source>
        <dbReference type="Pfam" id="PF13380"/>
    </source>
</evidence>
<keyword evidence="3" id="KW-1185">Reference proteome</keyword>
<dbReference type="Proteomes" id="UP000321533">
    <property type="component" value="Chromosome"/>
</dbReference>
<evidence type="ECO:0000313" key="3">
    <source>
        <dbReference type="Proteomes" id="UP000321533"/>
    </source>
</evidence>
<dbReference type="InterPro" id="IPR036291">
    <property type="entry name" value="NAD(P)-bd_dom_sf"/>
</dbReference>
<dbReference type="EMBL" id="CP042435">
    <property type="protein sequence ID" value="QEC68530.1"/>
    <property type="molecule type" value="Genomic_DNA"/>
</dbReference>
<dbReference type="SUPFAM" id="SSF51735">
    <property type="entry name" value="NAD(P)-binding Rossmann-fold domains"/>
    <property type="match status" value="1"/>
</dbReference>
<reference evidence="2 3" key="1">
    <citation type="journal article" date="2016" name="Int. J. Syst. Evol. Microbiol.">
        <title>Panacibacter ginsenosidivorans gen. nov., sp. nov., with ginsenoside converting activity isolated from soil of a ginseng field.</title>
        <authorList>
            <person name="Siddiqi M.Z."/>
            <person name="Muhammad Shafi S."/>
            <person name="Choi K.D."/>
            <person name="Im W.T."/>
        </authorList>
    </citation>
    <scope>NUCLEOTIDE SEQUENCE [LARGE SCALE GENOMIC DNA]</scope>
    <source>
        <strain evidence="2 3">Gsoil1550</strain>
    </source>
</reference>
<dbReference type="InterPro" id="IPR003781">
    <property type="entry name" value="CoA-bd"/>
</dbReference>
<evidence type="ECO:0000313" key="2">
    <source>
        <dbReference type="EMBL" id="QEC68530.1"/>
    </source>
</evidence>
<dbReference type="RefSeq" id="WP_147190634.1">
    <property type="nucleotide sequence ID" value="NZ_CP042435.1"/>
</dbReference>
<feature type="domain" description="CoA-binding" evidence="1">
    <location>
        <begin position="4"/>
        <end position="115"/>
    </location>
</feature>
<dbReference type="AlphaFoldDB" id="A0A5B8VAK6"/>
<organism evidence="2 3">
    <name type="scientific">Panacibacter ginsenosidivorans</name>
    <dbReference type="NCBI Taxonomy" id="1813871"/>
    <lineage>
        <taxon>Bacteria</taxon>
        <taxon>Pseudomonadati</taxon>
        <taxon>Bacteroidota</taxon>
        <taxon>Chitinophagia</taxon>
        <taxon>Chitinophagales</taxon>
        <taxon>Chitinophagaceae</taxon>
        <taxon>Panacibacter</taxon>
    </lineage>
</organism>
<proteinExistence type="predicted"/>
<dbReference type="KEGG" id="pgin:FRZ67_14905"/>
<dbReference type="Pfam" id="PF13380">
    <property type="entry name" value="CoA_binding_2"/>
    <property type="match status" value="1"/>
</dbReference>
<name>A0A5B8VAK6_9BACT</name>